<dbReference type="EMBL" id="JACKWZ010000045">
    <property type="protein sequence ID" value="KAF9419228.1"/>
    <property type="molecule type" value="Genomic_DNA"/>
</dbReference>
<evidence type="ECO:0000313" key="1">
    <source>
        <dbReference type="EMBL" id="KAF9419228.1"/>
    </source>
</evidence>
<gene>
    <name evidence="1" type="ORF">HW555_004155</name>
</gene>
<dbReference type="AlphaFoldDB" id="A0A835GJM0"/>
<accession>A0A835GJM0</accession>
<reference evidence="1" key="1">
    <citation type="submission" date="2020-08" db="EMBL/GenBank/DDBJ databases">
        <title>Spodoptera exigua strain:BAW_Kor-Di-RS1 Genome sequencing and assembly.</title>
        <authorList>
            <person name="Kim J."/>
            <person name="Nam H.Y."/>
            <person name="Kwon M."/>
            <person name="Choi J.H."/>
            <person name="Cho S.R."/>
            <person name="Kim G.-H."/>
        </authorList>
    </citation>
    <scope>NUCLEOTIDE SEQUENCE</scope>
    <source>
        <strain evidence="1">BAW_Kor-Di-RS1</strain>
        <tissue evidence="1">Whole-body</tissue>
    </source>
</reference>
<organism evidence="1 2">
    <name type="scientific">Spodoptera exigua</name>
    <name type="common">Beet armyworm</name>
    <name type="synonym">Noctua fulgens</name>
    <dbReference type="NCBI Taxonomy" id="7107"/>
    <lineage>
        <taxon>Eukaryota</taxon>
        <taxon>Metazoa</taxon>
        <taxon>Ecdysozoa</taxon>
        <taxon>Arthropoda</taxon>
        <taxon>Hexapoda</taxon>
        <taxon>Insecta</taxon>
        <taxon>Pterygota</taxon>
        <taxon>Neoptera</taxon>
        <taxon>Endopterygota</taxon>
        <taxon>Lepidoptera</taxon>
        <taxon>Glossata</taxon>
        <taxon>Ditrysia</taxon>
        <taxon>Noctuoidea</taxon>
        <taxon>Noctuidae</taxon>
        <taxon>Amphipyrinae</taxon>
        <taxon>Spodoptera</taxon>
    </lineage>
</organism>
<proteinExistence type="predicted"/>
<sequence length="98" mass="10909">MAEGRLCEVTPVLGRLRPRPPALGAAHRADGDVRTATSCVRRYSAPSSLRPATTLRTLPLLTLPSNCYLNIVPRRLAFSERPPRIIAKTYIFNTTHRN</sequence>
<comment type="caution">
    <text evidence="1">The sequence shown here is derived from an EMBL/GenBank/DDBJ whole genome shotgun (WGS) entry which is preliminary data.</text>
</comment>
<protein>
    <submittedName>
        <fullName evidence="1">Uncharacterized protein</fullName>
    </submittedName>
</protein>
<name>A0A835GJM0_SPOEX</name>
<keyword evidence="2" id="KW-1185">Reference proteome</keyword>
<dbReference type="Proteomes" id="UP000648187">
    <property type="component" value="Unassembled WGS sequence"/>
</dbReference>
<evidence type="ECO:0000313" key="2">
    <source>
        <dbReference type="Proteomes" id="UP000648187"/>
    </source>
</evidence>